<protein>
    <recommendedName>
        <fullName evidence="1">Nanos-type domain-containing protein</fullName>
    </recommendedName>
</protein>
<evidence type="ECO:0000259" key="1">
    <source>
        <dbReference type="PROSITE" id="PS51522"/>
    </source>
</evidence>
<name>A0A6C0CC99_9ZZZZ</name>
<sequence length="135" mass="14878">MFCKVCFDASKSGHNSHNVRDRAGNVVCPILLNTKCRACGYFGHTTKYCKKTVKHEPKLVVCEVVRVPVVVPSVVPVVGKFTPTNMFAMLDSDTDTDSDSCVSDDGEMDFENDPIIWGVGLKSMIGKRWADVLGY</sequence>
<dbReference type="Pfam" id="PF05741">
    <property type="entry name" value="zf-nanos"/>
    <property type="match status" value="1"/>
</dbReference>
<evidence type="ECO:0000313" key="2">
    <source>
        <dbReference type="EMBL" id="QHT01967.1"/>
    </source>
</evidence>
<dbReference type="AlphaFoldDB" id="A0A6C0CC99"/>
<dbReference type="InterPro" id="IPR038129">
    <property type="entry name" value="Nanos_sf"/>
</dbReference>
<dbReference type="EMBL" id="MN739384">
    <property type="protein sequence ID" value="QHT01967.1"/>
    <property type="molecule type" value="Genomic_DNA"/>
</dbReference>
<proteinExistence type="predicted"/>
<dbReference type="InterPro" id="IPR024161">
    <property type="entry name" value="Znf_nanos-typ"/>
</dbReference>
<dbReference type="Gene3D" id="4.10.60.30">
    <property type="entry name" value="Nanos, RNA-binding domain"/>
    <property type="match status" value="1"/>
</dbReference>
<reference evidence="2" key="1">
    <citation type="journal article" date="2020" name="Nature">
        <title>Giant virus diversity and host interactions through global metagenomics.</title>
        <authorList>
            <person name="Schulz F."/>
            <person name="Roux S."/>
            <person name="Paez-Espino D."/>
            <person name="Jungbluth S."/>
            <person name="Walsh D.A."/>
            <person name="Denef V.J."/>
            <person name="McMahon K.D."/>
            <person name="Konstantinidis K.T."/>
            <person name="Eloe-Fadrosh E.A."/>
            <person name="Kyrpides N.C."/>
            <person name="Woyke T."/>
        </authorList>
    </citation>
    <scope>NUCLEOTIDE SEQUENCE</scope>
    <source>
        <strain evidence="2">GVMAG-M-3300020523-10</strain>
    </source>
</reference>
<accession>A0A6C0CC99</accession>
<feature type="domain" description="Nanos-type" evidence="1">
    <location>
        <begin position="2"/>
        <end position="51"/>
    </location>
</feature>
<organism evidence="2">
    <name type="scientific">viral metagenome</name>
    <dbReference type="NCBI Taxonomy" id="1070528"/>
    <lineage>
        <taxon>unclassified sequences</taxon>
        <taxon>metagenomes</taxon>
        <taxon>organismal metagenomes</taxon>
    </lineage>
</organism>
<dbReference type="PROSITE" id="PS51522">
    <property type="entry name" value="ZF_NANOS"/>
    <property type="match status" value="1"/>
</dbReference>